<dbReference type="PANTHER" id="PTHR21666:SF289">
    <property type="entry name" value="L-ALA--D-GLU ENDOPEPTIDASE"/>
    <property type="match status" value="1"/>
</dbReference>
<accession>A0A7G6E415</accession>
<dbReference type="SUPFAM" id="SSF51261">
    <property type="entry name" value="Duplicated hybrid motif"/>
    <property type="match status" value="1"/>
</dbReference>
<dbReference type="Gene3D" id="2.70.70.10">
    <property type="entry name" value="Glucose Permease (Domain IIA)"/>
    <property type="match status" value="1"/>
</dbReference>
<dbReference type="AlphaFoldDB" id="A0A7G6E415"/>
<dbReference type="OrthoDB" id="9809488at2"/>
<evidence type="ECO:0000313" key="3">
    <source>
        <dbReference type="EMBL" id="QNB46819.1"/>
    </source>
</evidence>
<dbReference type="GO" id="GO:0004222">
    <property type="term" value="F:metalloendopeptidase activity"/>
    <property type="evidence" value="ECO:0007669"/>
    <property type="project" value="TreeGrafter"/>
</dbReference>
<dbReference type="CDD" id="cd12797">
    <property type="entry name" value="M23_peptidase"/>
    <property type="match status" value="1"/>
</dbReference>
<evidence type="ECO:0000313" key="4">
    <source>
        <dbReference type="Proteomes" id="UP000515847"/>
    </source>
</evidence>
<feature type="domain" description="M23ase beta-sheet core" evidence="2">
    <location>
        <begin position="31"/>
        <end position="127"/>
    </location>
</feature>
<organism evidence="3 4">
    <name type="scientific">Thermanaerosceptrum fracticalcis</name>
    <dbReference type="NCBI Taxonomy" id="1712410"/>
    <lineage>
        <taxon>Bacteria</taxon>
        <taxon>Bacillati</taxon>
        <taxon>Bacillota</taxon>
        <taxon>Clostridia</taxon>
        <taxon>Eubacteriales</taxon>
        <taxon>Peptococcaceae</taxon>
        <taxon>Thermanaerosceptrum</taxon>
    </lineage>
</organism>
<dbReference type="RefSeq" id="WP_051965413.1">
    <property type="nucleotide sequence ID" value="NZ_CP045798.1"/>
</dbReference>
<dbReference type="Proteomes" id="UP000515847">
    <property type="component" value="Chromosome"/>
</dbReference>
<gene>
    <name evidence="3" type="ORF">BR63_11160</name>
</gene>
<dbReference type="Pfam" id="PF01551">
    <property type="entry name" value="Peptidase_M23"/>
    <property type="match status" value="1"/>
</dbReference>
<dbReference type="InterPro" id="IPR016047">
    <property type="entry name" value="M23ase_b-sheet_dom"/>
</dbReference>
<dbReference type="InterPro" id="IPR050570">
    <property type="entry name" value="Cell_wall_metabolism_enzyme"/>
</dbReference>
<reference evidence="3 4" key="1">
    <citation type="journal article" date="2019" name="Front. Microbiol.">
        <title>Thermoanaerosceptrum fracticalcis gen. nov. sp. nov., a Novel Fumarate-Fermenting Microorganism From a Deep Fractured Carbonate Aquifer of the US Great Basin.</title>
        <authorList>
            <person name="Hamilton-Brehm S.D."/>
            <person name="Stewart L.E."/>
            <person name="Zavarin M."/>
            <person name="Caldwell M."/>
            <person name="Lawson P.A."/>
            <person name="Onstott T.C."/>
            <person name="Grzymski J."/>
            <person name="Neveux I."/>
            <person name="Lollar B.S."/>
            <person name="Russell C.E."/>
            <person name="Moser D.P."/>
        </authorList>
    </citation>
    <scope>NUCLEOTIDE SEQUENCE [LARGE SCALE GENOMIC DNA]</scope>
    <source>
        <strain evidence="3 4">DRI-13</strain>
    </source>
</reference>
<dbReference type="EMBL" id="CP045798">
    <property type="protein sequence ID" value="QNB46819.1"/>
    <property type="molecule type" value="Genomic_DNA"/>
</dbReference>
<evidence type="ECO:0000256" key="1">
    <source>
        <dbReference type="ARBA" id="ARBA00022729"/>
    </source>
</evidence>
<keyword evidence="4" id="KW-1185">Reference proteome</keyword>
<proteinExistence type="predicted"/>
<sequence>MSGHNFSYPVQGGVITSDYGLRFHPIEKVQKFHTGIDIAAPTGTPVYAAADGRVKSAGNSGGAYGIRVILSHDGTAETYYSHLSKVHVRAGQRVTRGQLIGEIGTSGKSTGPHLHFDIKLYGAYVDPLAMIGLSGYKVIAGSVDGERLEVLRRVADGKVFVEARKPLEMAGAAVNWHNEDEFLEIITLAGKGKEA</sequence>
<protein>
    <submittedName>
        <fullName evidence="3">Peptidoglycan DD-metalloendopeptidase family protein</fullName>
    </submittedName>
</protein>
<name>A0A7G6E415_THEFR</name>
<evidence type="ECO:0000259" key="2">
    <source>
        <dbReference type="Pfam" id="PF01551"/>
    </source>
</evidence>
<dbReference type="KEGG" id="tfr:BR63_11160"/>
<dbReference type="InterPro" id="IPR011055">
    <property type="entry name" value="Dup_hybrid_motif"/>
</dbReference>
<keyword evidence="1" id="KW-0732">Signal</keyword>
<dbReference type="PANTHER" id="PTHR21666">
    <property type="entry name" value="PEPTIDASE-RELATED"/>
    <property type="match status" value="1"/>
</dbReference>